<evidence type="ECO:0008006" key="5">
    <source>
        <dbReference type="Google" id="ProtNLM"/>
    </source>
</evidence>
<organism evidence="3 4">
    <name type="scientific">Schistosoma mekongi</name>
    <name type="common">Parasitic worm</name>
    <dbReference type="NCBI Taxonomy" id="38744"/>
    <lineage>
        <taxon>Eukaryota</taxon>
        <taxon>Metazoa</taxon>
        <taxon>Spiralia</taxon>
        <taxon>Lophotrochozoa</taxon>
        <taxon>Platyhelminthes</taxon>
        <taxon>Trematoda</taxon>
        <taxon>Digenea</taxon>
        <taxon>Strigeidida</taxon>
        <taxon>Schistosomatoidea</taxon>
        <taxon>Schistosomatidae</taxon>
        <taxon>Schistosoma</taxon>
    </lineage>
</organism>
<protein>
    <recommendedName>
        <fullName evidence="5">Dentin sialophosphoprotein-like</fullName>
    </recommendedName>
</protein>
<dbReference type="AlphaFoldDB" id="A0AAE1ZFY3"/>
<keyword evidence="2" id="KW-0732">Signal</keyword>
<comment type="caution">
    <text evidence="3">The sequence shown here is derived from an EMBL/GenBank/DDBJ whole genome shotgun (WGS) entry which is preliminary data.</text>
</comment>
<evidence type="ECO:0000256" key="1">
    <source>
        <dbReference type="SAM" id="MobiDB-lite"/>
    </source>
</evidence>
<proteinExistence type="predicted"/>
<dbReference type="EMBL" id="JALJAT010000002">
    <property type="protein sequence ID" value="KAK4473130.1"/>
    <property type="molecule type" value="Genomic_DNA"/>
</dbReference>
<feature type="signal peptide" evidence="2">
    <location>
        <begin position="1"/>
        <end position="19"/>
    </location>
</feature>
<gene>
    <name evidence="3" type="ORF">MN116_004314</name>
</gene>
<feature type="compositionally biased region" description="Acidic residues" evidence="1">
    <location>
        <begin position="363"/>
        <end position="391"/>
    </location>
</feature>
<feature type="region of interest" description="Disordered" evidence="1">
    <location>
        <begin position="344"/>
        <end position="391"/>
    </location>
</feature>
<name>A0AAE1ZFY3_SCHME</name>
<evidence type="ECO:0000313" key="4">
    <source>
        <dbReference type="Proteomes" id="UP001292079"/>
    </source>
</evidence>
<reference evidence="3" key="2">
    <citation type="journal article" date="2023" name="Infect Dis Poverty">
        <title>Chromosome-scale genome of the human blood fluke Schistosoma mekongi and its implications for public health.</title>
        <authorList>
            <person name="Zhou M."/>
            <person name="Xu L."/>
            <person name="Xu D."/>
            <person name="Chen W."/>
            <person name="Khan J."/>
            <person name="Hu Y."/>
            <person name="Huang H."/>
            <person name="Wei H."/>
            <person name="Zhang Y."/>
            <person name="Chusongsang P."/>
            <person name="Tanasarnprasert K."/>
            <person name="Hu X."/>
            <person name="Limpanont Y."/>
            <person name="Lv Z."/>
        </authorList>
    </citation>
    <scope>NUCLEOTIDE SEQUENCE</scope>
    <source>
        <strain evidence="3">LV_2022a</strain>
    </source>
</reference>
<evidence type="ECO:0000256" key="2">
    <source>
        <dbReference type="SAM" id="SignalP"/>
    </source>
</evidence>
<sequence length="391" mass="43386">MIPTIKLLSLICLLSYVKANVLPVSPTEDEVLSNRVIRSNPENDNVTNIQGTISATVDDVDKEGTYNSDINTSQPTTEFSEIYAVNYMHLNNNLSEVTKDIESEIVTTTLSVPMFIDLTTTDNINHNTSDVGYSYNDLSEPTQSDESTYVTVPYLHESRFEYTVENLTNETGSTVNSNSGFSDSTTNPEGIGHLHRVLPESTTENIYNGLETTAYPDYDILSSTEITEVTDLETSNNVTDSISDNLRNHIESSTNTNTFSPTMVVECSENETVSDVHTDTKQFDSPSENNTVVDNQVLQSDTISFDNKSLSILNIRINSENTDKQTVEIEQSNNTHSQVIQLDISSSSSKKKKCKVENRNDTDDCDTDSDSEDNKDNDDNDDDDDNDSDGD</sequence>
<reference evidence="3" key="1">
    <citation type="submission" date="2022-04" db="EMBL/GenBank/DDBJ databases">
        <authorList>
            <person name="Xu L."/>
            <person name="Lv Z."/>
        </authorList>
    </citation>
    <scope>NUCLEOTIDE SEQUENCE</scope>
    <source>
        <strain evidence="3">LV_2022a</strain>
    </source>
</reference>
<feature type="chain" id="PRO_5042179003" description="Dentin sialophosphoprotein-like" evidence="2">
    <location>
        <begin position="20"/>
        <end position="391"/>
    </location>
</feature>
<evidence type="ECO:0000313" key="3">
    <source>
        <dbReference type="EMBL" id="KAK4473130.1"/>
    </source>
</evidence>
<dbReference type="Proteomes" id="UP001292079">
    <property type="component" value="Unassembled WGS sequence"/>
</dbReference>
<accession>A0AAE1ZFY3</accession>
<keyword evidence="4" id="KW-1185">Reference proteome</keyword>